<dbReference type="PROSITE" id="PS51194">
    <property type="entry name" value="HELICASE_CTER"/>
    <property type="match status" value="1"/>
</dbReference>
<dbReference type="InterPro" id="IPR027417">
    <property type="entry name" value="P-loop_NTPase"/>
</dbReference>
<dbReference type="GO" id="GO:0004386">
    <property type="term" value="F:helicase activity"/>
    <property type="evidence" value="ECO:0007669"/>
    <property type="project" value="UniProtKB-KW"/>
</dbReference>
<dbReference type="Pfam" id="PF04851">
    <property type="entry name" value="ResIII"/>
    <property type="match status" value="1"/>
</dbReference>
<dbReference type="SUPFAM" id="SSF52540">
    <property type="entry name" value="P-loop containing nucleoside triphosphate hydrolases"/>
    <property type="match status" value="1"/>
</dbReference>
<sequence>MSYFIDTAVNIEGNSKLRTPQIEAYLKIKSFFCVPENKEALVVLPTGTGKSGLISIAPFGSCNGRVLIVTPGLVTKDSIRKTQEALYDNFWINFDVLFNHQDLPVTVEYSAGLLRQHLDDSNIVYSNIQQLTNSRGASLVDAVSADYFDLIIVDEAHHAPADSWRQLLGYFGSAKKLFVTGTPYRGDNQELPGILIHETQLSEVMRDKYVKWLRKETVSAHSLFFTIADYPGRKFTRDEVMELKDKEWVEKSVALSEECSKDVIDHSVDKLKELKKQSPKVPHKILAVGCSIAHAEDLKKWYGELGLPVALVHSQMESADVLSEFRKIDAHEVDVVVSVNMLMEGYDHKYLTILALFRPYRSINAFAQIVGRILRAIPAEEISAFEIDNNALIIYHQETGLDEMWRIFQQEVDRAKHQRTREFEFLERDYVERDSSLGGVVTEAIFSGNAESYLEDLDFNLLFKQKRQEINDAAEAQLTEIQKAGDFDEETLKRLKDVLVDAKTKEVSQYIDPNLIEKRPALARQQLRKILAKKIQDESASLLSDRGLEDKGMELNVTFKRIISYIKPDTSNDGVLVIYINHKLYSRFGKREVLENKTLMQALEYVPAIVEELRGMLR</sequence>
<keyword evidence="3" id="KW-0067">ATP-binding</keyword>
<gene>
    <name evidence="3" type="ORF">BK663_06920</name>
</gene>
<reference evidence="3 4" key="1">
    <citation type="submission" date="2016-10" db="EMBL/GenBank/DDBJ databases">
        <title>Comparative genome analysis of multiple Pseudomonas spp. focuses on biocontrol and plant growth promoting traits.</title>
        <authorList>
            <person name="Tao X.-Y."/>
            <person name="Taylor C.G."/>
        </authorList>
    </citation>
    <scope>NUCLEOTIDE SEQUENCE [LARGE SCALE GENOMIC DNA]</scope>
    <source>
        <strain evidence="3 4">48C10</strain>
    </source>
</reference>
<dbReference type="AlphaFoldDB" id="A0A423IUR4"/>
<dbReference type="InterPro" id="IPR001650">
    <property type="entry name" value="Helicase_C-like"/>
</dbReference>
<accession>A0A423IUR4</accession>
<dbReference type="SMART" id="SM00490">
    <property type="entry name" value="HELICc"/>
    <property type="match status" value="1"/>
</dbReference>
<dbReference type="InterPro" id="IPR050742">
    <property type="entry name" value="Helicase_Restrict-Modif_Enz"/>
</dbReference>
<dbReference type="PANTHER" id="PTHR47396">
    <property type="entry name" value="TYPE I RESTRICTION ENZYME ECOKI R PROTEIN"/>
    <property type="match status" value="1"/>
</dbReference>
<dbReference type="InterPro" id="IPR014001">
    <property type="entry name" value="Helicase_ATP-bd"/>
</dbReference>
<dbReference type="InterPro" id="IPR006935">
    <property type="entry name" value="Helicase/UvrB_N"/>
</dbReference>
<dbReference type="GO" id="GO:0005829">
    <property type="term" value="C:cytosol"/>
    <property type="evidence" value="ECO:0007669"/>
    <property type="project" value="TreeGrafter"/>
</dbReference>
<protein>
    <submittedName>
        <fullName evidence="3">Helicase</fullName>
    </submittedName>
</protein>
<evidence type="ECO:0000313" key="3">
    <source>
        <dbReference type="EMBL" id="RON29176.1"/>
    </source>
</evidence>
<dbReference type="PROSITE" id="PS51192">
    <property type="entry name" value="HELICASE_ATP_BIND_1"/>
    <property type="match status" value="1"/>
</dbReference>
<dbReference type="GO" id="GO:0003677">
    <property type="term" value="F:DNA binding"/>
    <property type="evidence" value="ECO:0007669"/>
    <property type="project" value="InterPro"/>
</dbReference>
<feature type="domain" description="Helicase C-terminal" evidence="2">
    <location>
        <begin position="266"/>
        <end position="431"/>
    </location>
</feature>
<dbReference type="GO" id="GO:0005524">
    <property type="term" value="F:ATP binding"/>
    <property type="evidence" value="ECO:0007669"/>
    <property type="project" value="InterPro"/>
</dbReference>
<dbReference type="Gene3D" id="3.40.50.300">
    <property type="entry name" value="P-loop containing nucleotide triphosphate hydrolases"/>
    <property type="match status" value="2"/>
</dbReference>
<name>A0A423IUR4_9PSED</name>
<evidence type="ECO:0000259" key="2">
    <source>
        <dbReference type="PROSITE" id="PS51194"/>
    </source>
</evidence>
<dbReference type="RefSeq" id="WP_123719905.1">
    <property type="nucleotide sequence ID" value="NZ_MOBN01000014.1"/>
</dbReference>
<dbReference type="SMART" id="SM00487">
    <property type="entry name" value="DEXDc"/>
    <property type="match status" value="1"/>
</dbReference>
<dbReference type="PANTHER" id="PTHR47396:SF1">
    <property type="entry name" value="ATP-DEPENDENT HELICASE IRC3-RELATED"/>
    <property type="match status" value="1"/>
</dbReference>
<dbReference type="GO" id="GO:0016787">
    <property type="term" value="F:hydrolase activity"/>
    <property type="evidence" value="ECO:0007669"/>
    <property type="project" value="InterPro"/>
</dbReference>
<dbReference type="Pfam" id="PF00271">
    <property type="entry name" value="Helicase_C"/>
    <property type="match status" value="1"/>
</dbReference>
<comment type="caution">
    <text evidence="3">The sequence shown here is derived from an EMBL/GenBank/DDBJ whole genome shotgun (WGS) entry which is preliminary data.</text>
</comment>
<evidence type="ECO:0000313" key="4">
    <source>
        <dbReference type="Proteomes" id="UP000284168"/>
    </source>
</evidence>
<keyword evidence="3" id="KW-0347">Helicase</keyword>
<keyword evidence="3" id="KW-0378">Hydrolase</keyword>
<feature type="domain" description="Helicase ATP-binding" evidence="1">
    <location>
        <begin position="31"/>
        <end position="201"/>
    </location>
</feature>
<proteinExistence type="predicted"/>
<organism evidence="3 4">
    <name type="scientific">Pseudomonas lini</name>
    <dbReference type="NCBI Taxonomy" id="163011"/>
    <lineage>
        <taxon>Bacteria</taxon>
        <taxon>Pseudomonadati</taxon>
        <taxon>Pseudomonadota</taxon>
        <taxon>Gammaproteobacteria</taxon>
        <taxon>Pseudomonadales</taxon>
        <taxon>Pseudomonadaceae</taxon>
        <taxon>Pseudomonas</taxon>
    </lineage>
</organism>
<keyword evidence="3" id="KW-0547">Nucleotide-binding</keyword>
<dbReference type="Proteomes" id="UP000284168">
    <property type="component" value="Unassembled WGS sequence"/>
</dbReference>
<dbReference type="EMBL" id="MOBN01000014">
    <property type="protein sequence ID" value="RON29176.1"/>
    <property type="molecule type" value="Genomic_DNA"/>
</dbReference>
<evidence type="ECO:0000259" key="1">
    <source>
        <dbReference type="PROSITE" id="PS51192"/>
    </source>
</evidence>